<feature type="binding site" evidence="11">
    <location>
        <position position="250"/>
    </location>
    <ligand>
        <name>substrate</name>
    </ligand>
</feature>
<proteinExistence type="inferred from homology"/>
<dbReference type="CDD" id="cd00854">
    <property type="entry name" value="NagA"/>
    <property type="match status" value="1"/>
</dbReference>
<sequence>MNYYVKASMYLLEERVREGGYLHIVNGYFLKHVEEIVDGAMVMDFEGSIIAPGFVDTHIHGLAGHDVMDGTYESLNNISIKLLENGVTSFLPTTLTDSLENTTKALQNIAHAKRKGVAGATIIGAFLEGPCFTEAYKGAQNPKYFINPTIELLEEWIAESEGTVRKIAMAPEREGAIAFIQQAVKNNIRVAIGHTDANYEVCQEAIQAGATIFVHTFNGMKGLHHREPGVVGAALSTEHVYSEIIADGHHVHPSAVNILYKCKGYDKTCLVSDCMRAGLLGDGIYHLGEFAVHVKDGVARTETGSLAGSTLRFIDGVKNIKKWTNASLWESVHMGSLIPAKSIGADREIGSIAPGKRADFLILTDDLELIGTVVRGEMKYKKKMERV</sequence>
<comment type="caution">
    <text evidence="14">The sequence shown here is derived from an EMBL/GenBank/DDBJ whole genome shotgun (WGS) entry which is preliminary data.</text>
</comment>
<feature type="binding site" evidence="12">
    <location>
        <position position="128"/>
    </location>
    <ligand>
        <name>Zn(2+)</name>
        <dbReference type="ChEBI" id="CHEBI:29105"/>
    </ligand>
</feature>
<feature type="binding site" evidence="11">
    <location>
        <position position="226"/>
    </location>
    <ligand>
        <name>substrate</name>
    </ligand>
</feature>
<dbReference type="InterPro" id="IPR011059">
    <property type="entry name" value="Metal-dep_hydrolase_composite"/>
</dbReference>
<evidence type="ECO:0000259" key="13">
    <source>
        <dbReference type="Pfam" id="PF01979"/>
    </source>
</evidence>
<evidence type="ECO:0000313" key="14">
    <source>
        <dbReference type="EMBL" id="OJD76503.1"/>
    </source>
</evidence>
<dbReference type="InterPro" id="IPR032466">
    <property type="entry name" value="Metal_Hydrolase"/>
</dbReference>
<feature type="binding site" evidence="12">
    <location>
        <position position="215"/>
    </location>
    <ligand>
        <name>Zn(2+)</name>
        <dbReference type="ChEBI" id="CHEBI:29105"/>
    </ligand>
</feature>
<keyword evidence="6 9" id="KW-0119">Carbohydrate metabolism</keyword>
<dbReference type="InterPro" id="IPR006680">
    <property type="entry name" value="Amidohydro-rel"/>
</dbReference>
<dbReference type="PIRSF" id="PIRSF038994">
    <property type="entry name" value="NagA"/>
    <property type="match status" value="1"/>
</dbReference>
<dbReference type="GeneID" id="87593606"/>
<evidence type="ECO:0000256" key="8">
    <source>
        <dbReference type="ARBA" id="ARBA00060590"/>
    </source>
</evidence>
<feature type="active site" description="Proton donor/acceptor" evidence="10">
    <location>
        <position position="273"/>
    </location>
</feature>
<dbReference type="SUPFAM" id="SSF51338">
    <property type="entry name" value="Composite domain of metallo-dependent hydrolases"/>
    <property type="match status" value="1"/>
</dbReference>
<comment type="pathway">
    <text evidence="8">Amino-sugar metabolism; N-acetylneuraminate degradation; D-fructose 6-phosphate from N-acetylneuraminate: step 4/5.</text>
</comment>
<evidence type="ECO:0000256" key="7">
    <source>
        <dbReference type="ARBA" id="ARBA00047647"/>
    </source>
</evidence>
<dbReference type="GO" id="GO:0006046">
    <property type="term" value="P:N-acetylglucosamine catabolic process"/>
    <property type="evidence" value="ECO:0007669"/>
    <property type="project" value="TreeGrafter"/>
</dbReference>
<evidence type="ECO:0000256" key="2">
    <source>
        <dbReference type="ARBA" id="ARBA00011899"/>
    </source>
</evidence>
<dbReference type="InterPro" id="IPR003764">
    <property type="entry name" value="GlcNAc_6-P_deAcase"/>
</dbReference>
<dbReference type="GO" id="GO:0008448">
    <property type="term" value="F:N-acetylglucosamine-6-phosphate deacetylase activity"/>
    <property type="evidence" value="ECO:0007669"/>
    <property type="project" value="UniProtKB-EC"/>
</dbReference>
<keyword evidence="4 12" id="KW-0479">Metal-binding</keyword>
<dbReference type="PANTHER" id="PTHR11113:SF14">
    <property type="entry name" value="N-ACETYLGLUCOSAMINE-6-PHOSPHATE DEACETYLASE"/>
    <property type="match status" value="1"/>
</dbReference>
<name>A0A1J9VJE2_9BACI</name>
<feature type="binding site" evidence="11">
    <location>
        <begin position="306"/>
        <end position="308"/>
    </location>
    <ligand>
        <name>substrate</name>
    </ligand>
</feature>
<evidence type="ECO:0000256" key="11">
    <source>
        <dbReference type="PIRSR" id="PIRSR038994-2"/>
    </source>
</evidence>
<comment type="cofactor">
    <cofactor evidence="12">
        <name>a divalent metal cation</name>
        <dbReference type="ChEBI" id="CHEBI:60240"/>
    </cofactor>
    <text evidence="12">Binds 1 divalent metal cation per subunit.</text>
</comment>
<evidence type="ECO:0000256" key="1">
    <source>
        <dbReference type="ARBA" id="ARBA00010716"/>
    </source>
</evidence>
<feature type="binding site" evidence="11">
    <location>
        <position position="139"/>
    </location>
    <ligand>
        <name>substrate</name>
    </ligand>
</feature>
<comment type="catalytic activity">
    <reaction evidence="7">
        <text>N-acetyl-D-glucosamine 6-phosphate + H2O = D-glucosamine 6-phosphate + acetate</text>
        <dbReference type="Rhea" id="RHEA:22936"/>
        <dbReference type="ChEBI" id="CHEBI:15377"/>
        <dbReference type="ChEBI" id="CHEBI:30089"/>
        <dbReference type="ChEBI" id="CHEBI:57513"/>
        <dbReference type="ChEBI" id="CHEBI:58725"/>
        <dbReference type="EC" id="3.5.1.25"/>
    </reaction>
</comment>
<feature type="binding site" evidence="12">
    <location>
        <position position="194"/>
    </location>
    <ligand>
        <name>Zn(2+)</name>
        <dbReference type="ChEBI" id="CHEBI:29105"/>
    </ligand>
</feature>
<feature type="domain" description="Amidohydrolase-related" evidence="13">
    <location>
        <begin position="49"/>
        <end position="377"/>
    </location>
</feature>
<dbReference type="AlphaFoldDB" id="A0A1J9VJE2"/>
<evidence type="ECO:0000256" key="6">
    <source>
        <dbReference type="ARBA" id="ARBA00023277"/>
    </source>
</evidence>
<dbReference type="PANTHER" id="PTHR11113">
    <property type="entry name" value="N-ACETYLGLUCOSAMINE-6-PHOSPHATE DEACETYLASE"/>
    <property type="match status" value="1"/>
</dbReference>
<evidence type="ECO:0000256" key="12">
    <source>
        <dbReference type="PIRSR" id="PIRSR038994-3"/>
    </source>
</evidence>
<organism evidence="14 15">
    <name type="scientific">Bacillus paramycoides</name>
    <dbReference type="NCBI Taxonomy" id="2026194"/>
    <lineage>
        <taxon>Bacteria</taxon>
        <taxon>Bacillati</taxon>
        <taxon>Bacillota</taxon>
        <taxon>Bacilli</taxon>
        <taxon>Bacillales</taxon>
        <taxon>Bacillaceae</taxon>
        <taxon>Bacillus</taxon>
        <taxon>Bacillus cereus group</taxon>
    </lineage>
</organism>
<dbReference type="RefSeq" id="WP_071719677.1">
    <property type="nucleotide sequence ID" value="NZ_CBCSHB010000021.1"/>
</dbReference>
<evidence type="ECO:0000256" key="5">
    <source>
        <dbReference type="ARBA" id="ARBA00022801"/>
    </source>
</evidence>
<reference evidence="14 15" key="1">
    <citation type="submission" date="2016-06" db="EMBL/GenBank/DDBJ databases">
        <title>First insights into the genetic diversity and population structure of in the Bacillus cereus group bacteria from diverse marine environments.</title>
        <authorList>
            <person name="Liu Y."/>
            <person name="Lai Q."/>
            <person name="Shao Z."/>
        </authorList>
    </citation>
    <scope>NUCLEOTIDE SEQUENCE [LARGE SCALE GENOMIC DNA]</scope>
    <source>
        <strain evidence="14 15">NH24A2</strain>
    </source>
</reference>
<dbReference type="SUPFAM" id="SSF51556">
    <property type="entry name" value="Metallo-dependent hydrolases"/>
    <property type="match status" value="1"/>
</dbReference>
<dbReference type="EMBL" id="MAOI01000087">
    <property type="protein sequence ID" value="OJD76503.1"/>
    <property type="molecule type" value="Genomic_DNA"/>
</dbReference>
<gene>
    <name evidence="14" type="ORF">BAU28_15920</name>
</gene>
<evidence type="ECO:0000256" key="4">
    <source>
        <dbReference type="ARBA" id="ARBA00022723"/>
    </source>
</evidence>
<evidence type="ECO:0000256" key="3">
    <source>
        <dbReference type="ARBA" id="ARBA00018029"/>
    </source>
</evidence>
<dbReference type="FunFam" id="3.20.20.140:FF:000004">
    <property type="entry name" value="N-acetylglucosamine-6-phosphate deacetylase"/>
    <property type="match status" value="1"/>
</dbReference>
<dbReference type="Proteomes" id="UP000182788">
    <property type="component" value="Unassembled WGS sequence"/>
</dbReference>
<evidence type="ECO:0000256" key="9">
    <source>
        <dbReference type="PIRNR" id="PIRNR038994"/>
    </source>
</evidence>
<protein>
    <recommendedName>
        <fullName evidence="3">N-acetylglucosamine-6-phosphate deacetylase</fullName>
        <ecNumber evidence="2">3.5.1.25</ecNumber>
    </recommendedName>
</protein>
<dbReference type="Pfam" id="PF01979">
    <property type="entry name" value="Amidohydro_1"/>
    <property type="match status" value="1"/>
</dbReference>
<accession>A0A1J9VJE2</accession>
<dbReference type="NCBIfam" id="TIGR00221">
    <property type="entry name" value="nagA"/>
    <property type="match status" value="1"/>
</dbReference>
<feature type="binding site" evidence="11">
    <location>
        <begin position="218"/>
        <end position="219"/>
    </location>
    <ligand>
        <name>substrate</name>
    </ligand>
</feature>
<dbReference type="Gene3D" id="2.30.40.10">
    <property type="entry name" value="Urease, subunit C, domain 1"/>
    <property type="match status" value="1"/>
</dbReference>
<evidence type="ECO:0000256" key="10">
    <source>
        <dbReference type="PIRSR" id="PIRSR038994-1"/>
    </source>
</evidence>
<dbReference type="GO" id="GO:0046872">
    <property type="term" value="F:metal ion binding"/>
    <property type="evidence" value="ECO:0007669"/>
    <property type="project" value="UniProtKB-KW"/>
</dbReference>
<keyword evidence="5 9" id="KW-0378">Hydrolase</keyword>
<comment type="similarity">
    <text evidence="1 9">Belongs to the metallo-dependent hydrolases superfamily. NagA family.</text>
</comment>
<dbReference type="EC" id="3.5.1.25" evidence="2"/>
<evidence type="ECO:0000313" key="15">
    <source>
        <dbReference type="Proteomes" id="UP000182788"/>
    </source>
</evidence>
<dbReference type="Gene3D" id="3.20.20.140">
    <property type="entry name" value="Metal-dependent hydrolases"/>
    <property type="match status" value="1"/>
</dbReference>